<dbReference type="Proteomes" id="UP000540656">
    <property type="component" value="Unassembled WGS sequence"/>
</dbReference>
<evidence type="ECO:0000256" key="3">
    <source>
        <dbReference type="SAM" id="MobiDB-lite"/>
    </source>
</evidence>
<proteinExistence type="predicted"/>
<feature type="transmembrane region" description="Helical" evidence="4">
    <location>
        <begin position="37"/>
        <end position="57"/>
    </location>
</feature>
<protein>
    <submittedName>
        <fullName evidence="5">Mce-associated membrane protein</fullName>
    </submittedName>
</protein>
<keyword evidence="4" id="KW-0812">Transmembrane</keyword>
<comment type="subcellular location">
    <subcellularLocation>
        <location evidence="1">Membrane</location>
    </subcellularLocation>
</comment>
<comment type="caution">
    <text evidence="5">The sequence shown here is derived from an EMBL/GenBank/DDBJ whole genome shotgun (WGS) entry which is preliminary data.</text>
</comment>
<evidence type="ECO:0000256" key="1">
    <source>
        <dbReference type="ARBA" id="ARBA00004370"/>
    </source>
</evidence>
<accession>A0A7Y9UW12</accession>
<evidence type="ECO:0000313" key="5">
    <source>
        <dbReference type="EMBL" id="NYG60030.1"/>
    </source>
</evidence>
<evidence type="ECO:0000256" key="2">
    <source>
        <dbReference type="ARBA" id="ARBA00023136"/>
    </source>
</evidence>
<keyword evidence="4" id="KW-1133">Transmembrane helix</keyword>
<dbReference type="GO" id="GO:0016020">
    <property type="term" value="C:membrane"/>
    <property type="evidence" value="ECO:0007669"/>
    <property type="project" value="UniProtKB-SubCell"/>
</dbReference>
<feature type="region of interest" description="Disordered" evidence="3">
    <location>
        <begin position="1"/>
        <end position="29"/>
    </location>
</feature>
<organism evidence="5 6">
    <name type="scientific">Nocardioides daedukensis</name>
    <dbReference type="NCBI Taxonomy" id="634462"/>
    <lineage>
        <taxon>Bacteria</taxon>
        <taxon>Bacillati</taxon>
        <taxon>Actinomycetota</taxon>
        <taxon>Actinomycetes</taxon>
        <taxon>Propionibacteriales</taxon>
        <taxon>Nocardioidaceae</taxon>
        <taxon>Nocardioides</taxon>
    </lineage>
</organism>
<sequence>METDADDETSSHPLPLVEEEVEPATPTGGRRLGTHEWIALAIGVLAMCAGLFALLAADDDTANPLDAARDSALIAAHRHITTMNTMDYRQVDDGLAAWEEATTGLLHDQTVAISEAEREGLADAKKITAGKVVDAAVLDVTEDTASVIAAVEITVQDDLDKGSEPSLKRNRFAADLVRVDGEWKLENLQQVAVKLS</sequence>
<evidence type="ECO:0000256" key="4">
    <source>
        <dbReference type="SAM" id="Phobius"/>
    </source>
</evidence>
<dbReference type="EMBL" id="JACCAA010000001">
    <property type="protein sequence ID" value="NYG60030.1"/>
    <property type="molecule type" value="Genomic_DNA"/>
</dbReference>
<evidence type="ECO:0000313" key="6">
    <source>
        <dbReference type="Proteomes" id="UP000540656"/>
    </source>
</evidence>
<keyword evidence="2 4" id="KW-0472">Membrane</keyword>
<gene>
    <name evidence="5" type="ORF">BJ980_002953</name>
</gene>
<reference evidence="5 6" key="1">
    <citation type="submission" date="2020-07" db="EMBL/GenBank/DDBJ databases">
        <title>Sequencing the genomes of 1000 actinobacteria strains.</title>
        <authorList>
            <person name="Klenk H.-P."/>
        </authorList>
    </citation>
    <scope>NUCLEOTIDE SEQUENCE [LARGE SCALE GENOMIC DNA]</scope>
    <source>
        <strain evidence="5 6">DSM 23819</strain>
    </source>
</reference>
<dbReference type="PANTHER" id="PTHR37042:SF4">
    <property type="entry name" value="OUTER MEMBRANE PROTEIN RV1973"/>
    <property type="match status" value="1"/>
</dbReference>
<keyword evidence="6" id="KW-1185">Reference proteome</keyword>
<dbReference type="PANTHER" id="PTHR37042">
    <property type="entry name" value="OUTER MEMBRANE PROTEIN RV1973"/>
    <property type="match status" value="1"/>
</dbReference>
<dbReference type="RefSeq" id="WP_179503014.1">
    <property type="nucleotide sequence ID" value="NZ_JACCAA010000001.1"/>
</dbReference>
<dbReference type="AlphaFoldDB" id="A0A7Y9UW12"/>
<name>A0A7Y9UW12_9ACTN</name>